<gene>
    <name evidence="1" type="ORF">K3G42_004867</name>
</gene>
<evidence type="ECO:0000313" key="1">
    <source>
        <dbReference type="EMBL" id="KAH8001364.1"/>
    </source>
</evidence>
<name>A0ACB8F7H9_9SAUR</name>
<accession>A0ACB8F7H9</accession>
<reference evidence="1" key="1">
    <citation type="submission" date="2021-08" db="EMBL/GenBank/DDBJ databases">
        <title>The first chromosome-level gecko genome reveals the dynamic sex chromosomes of Neotropical dwarf geckos (Sphaerodactylidae: Sphaerodactylus).</title>
        <authorList>
            <person name="Pinto B.J."/>
            <person name="Keating S.E."/>
            <person name="Gamble T."/>
        </authorList>
    </citation>
    <scope>NUCLEOTIDE SEQUENCE</scope>
    <source>
        <strain evidence="1">TG3544</strain>
    </source>
</reference>
<protein>
    <submittedName>
        <fullName evidence="1">Uncharacterized protein</fullName>
    </submittedName>
</protein>
<sequence>MGASKRRKTQGGTPRKPQKNQAPQKTTGASCSAAMMEDLGAGRRPGSEGAVSGVSGLEGKGEAEENPQGGGGTGAEGPPILADQQCSGVVCSSPFLAQSTIGAKKEPAAILEKFSEEAARSPQATEVGVLAPAGTVEGSLGPQPFSQKFVRDPAVSGSGGARVAQAPGESLGVTFGQVAKQKAETQASDAGGCGTMEQPGSAGTVHKGPQSTVPTPLHLDSKGEQVPSVLETGGSPGVLQNEPREGTSGRGQVHLMGFSAEAQAMQATDQSFLAMDEQATTAAASPEGEQSMVEAGGMVSVPLEGQEEEAVVLVRWYWGEGEQGDEQDPAMEAEGSGAPVDAATASVSTEHDTDQDSYQDRGMSLVYPVAQQTKNRQGSEAPDSRPDSRPSRSDNVVNCAQTGQDPPDAADSASPTGGDYVEDEQMLAAYYATTSINEEEAREDRKFVVRVKYKGDPAGCFLSRDYFVGTFLLDQMGVPSSELQAVSIPPGMQEADVMFTSEAAYRMFCDSCRLAQRQQD</sequence>
<dbReference type="EMBL" id="CM037621">
    <property type="protein sequence ID" value="KAH8001364.1"/>
    <property type="molecule type" value="Genomic_DNA"/>
</dbReference>
<evidence type="ECO:0000313" key="2">
    <source>
        <dbReference type="Proteomes" id="UP000827872"/>
    </source>
</evidence>
<dbReference type="Proteomes" id="UP000827872">
    <property type="component" value="Linkage Group LG08"/>
</dbReference>
<proteinExistence type="predicted"/>
<keyword evidence="2" id="KW-1185">Reference proteome</keyword>
<comment type="caution">
    <text evidence="1">The sequence shown here is derived from an EMBL/GenBank/DDBJ whole genome shotgun (WGS) entry which is preliminary data.</text>
</comment>
<organism evidence="1 2">
    <name type="scientific">Sphaerodactylus townsendi</name>
    <dbReference type="NCBI Taxonomy" id="933632"/>
    <lineage>
        <taxon>Eukaryota</taxon>
        <taxon>Metazoa</taxon>
        <taxon>Chordata</taxon>
        <taxon>Craniata</taxon>
        <taxon>Vertebrata</taxon>
        <taxon>Euteleostomi</taxon>
        <taxon>Lepidosauria</taxon>
        <taxon>Squamata</taxon>
        <taxon>Bifurcata</taxon>
        <taxon>Gekkota</taxon>
        <taxon>Sphaerodactylidae</taxon>
        <taxon>Sphaerodactylus</taxon>
    </lineage>
</organism>